<dbReference type="Pfam" id="PF09907">
    <property type="entry name" value="HigB_toxin"/>
    <property type="match status" value="1"/>
</dbReference>
<comment type="caution">
    <text evidence="1">The sequence shown here is derived from an EMBL/GenBank/DDBJ whole genome shotgun (WGS) entry which is preliminary data.</text>
</comment>
<dbReference type="RefSeq" id="WP_135477555.1">
    <property type="nucleotide sequence ID" value="NZ_SIJK02000009.1"/>
</dbReference>
<dbReference type="InterPro" id="IPR018669">
    <property type="entry name" value="Toxin_HigB"/>
</dbReference>
<sequence>MRVIAKKTLREFWETHSDAEQALKAWYQDAKSTDWNNPNDVKRTYANASIIANNRVVFNIRGNNYRLVVAINYDFHIVYIRFVGTHKEYDQIDAEKI</sequence>
<evidence type="ECO:0000313" key="2">
    <source>
        <dbReference type="Proteomes" id="UP001193081"/>
    </source>
</evidence>
<reference evidence="1 2" key="1">
    <citation type="submission" date="2021-03" db="EMBL/GenBank/DDBJ databases">
        <authorList>
            <person name="Grouzdev D.S."/>
        </authorList>
    </citation>
    <scope>NUCLEOTIDE SEQUENCE [LARGE SCALE GENOMIC DNA]</scope>
    <source>
        <strain evidence="1 2">M50-1</strain>
    </source>
</reference>
<accession>A0ABS4D7W7</accession>
<gene>
    <name evidence="1" type="ORF">EYB53_007345</name>
</gene>
<name>A0ABS4D7W7_9CHLR</name>
<evidence type="ECO:0000313" key="1">
    <source>
        <dbReference type="EMBL" id="MBP1465517.1"/>
    </source>
</evidence>
<keyword evidence="2" id="KW-1185">Reference proteome</keyword>
<dbReference type="EMBL" id="SIJK02000009">
    <property type="protein sequence ID" value="MBP1465517.1"/>
    <property type="molecule type" value="Genomic_DNA"/>
</dbReference>
<proteinExistence type="predicted"/>
<organism evidence="1 2">
    <name type="scientific">Candidatus Chloroploca mongolica</name>
    <dbReference type="NCBI Taxonomy" id="2528176"/>
    <lineage>
        <taxon>Bacteria</taxon>
        <taxon>Bacillati</taxon>
        <taxon>Chloroflexota</taxon>
        <taxon>Chloroflexia</taxon>
        <taxon>Chloroflexales</taxon>
        <taxon>Chloroflexineae</taxon>
        <taxon>Oscillochloridaceae</taxon>
        <taxon>Candidatus Chloroploca</taxon>
    </lineage>
</organism>
<protein>
    <submittedName>
        <fullName evidence="1">Type II toxin-antitoxin system HigB family toxin</fullName>
    </submittedName>
</protein>
<dbReference type="Proteomes" id="UP001193081">
    <property type="component" value="Unassembled WGS sequence"/>
</dbReference>